<feature type="domain" description="Response regulatory" evidence="6">
    <location>
        <begin position="3"/>
        <end position="117"/>
    </location>
</feature>
<keyword evidence="3" id="KW-0238">DNA-binding</keyword>
<dbReference type="InterPro" id="IPR016032">
    <property type="entry name" value="Sig_transdc_resp-reg_C-effctor"/>
</dbReference>
<dbReference type="Pfam" id="PF00072">
    <property type="entry name" value="Response_reg"/>
    <property type="match status" value="1"/>
</dbReference>
<dbReference type="SMART" id="SM01043">
    <property type="entry name" value="BTAD"/>
    <property type="match status" value="1"/>
</dbReference>
<evidence type="ECO:0000313" key="7">
    <source>
        <dbReference type="EMBL" id="QJD84622.1"/>
    </source>
</evidence>
<dbReference type="InterPro" id="IPR001789">
    <property type="entry name" value="Sig_transdc_resp-reg_receiver"/>
</dbReference>
<evidence type="ECO:0000313" key="8">
    <source>
        <dbReference type="Proteomes" id="UP000502248"/>
    </source>
</evidence>
<dbReference type="EMBL" id="CP051680">
    <property type="protein sequence ID" value="QJD84622.1"/>
    <property type="molecule type" value="Genomic_DNA"/>
</dbReference>
<keyword evidence="5" id="KW-0597">Phosphoprotein</keyword>
<dbReference type="SUPFAM" id="SSF48452">
    <property type="entry name" value="TPR-like"/>
    <property type="match status" value="1"/>
</dbReference>
<dbReference type="AlphaFoldDB" id="A0A7Z2ZN14"/>
<proteinExistence type="predicted"/>
<protein>
    <submittedName>
        <fullName evidence="7">Response regulator</fullName>
    </submittedName>
</protein>
<evidence type="ECO:0000259" key="6">
    <source>
        <dbReference type="PROSITE" id="PS50110"/>
    </source>
</evidence>
<accession>A0A7Z2ZN14</accession>
<dbReference type="GO" id="GO:0006355">
    <property type="term" value="P:regulation of DNA-templated transcription"/>
    <property type="evidence" value="ECO:0007669"/>
    <property type="project" value="InterPro"/>
</dbReference>
<dbReference type="InterPro" id="IPR051677">
    <property type="entry name" value="AfsR-DnrI-RedD_regulator"/>
</dbReference>
<dbReference type="InterPro" id="IPR011990">
    <property type="entry name" value="TPR-like_helical_dom_sf"/>
</dbReference>
<dbReference type="Gene3D" id="1.25.40.10">
    <property type="entry name" value="Tetratricopeptide repeat domain"/>
    <property type="match status" value="1"/>
</dbReference>
<gene>
    <name evidence="7" type="ORF">HH215_16500</name>
</gene>
<dbReference type="KEGG" id="cheb:HH215_16500"/>
<reference evidence="7 8" key="1">
    <citation type="submission" date="2020-04" db="EMBL/GenBank/DDBJ databases">
        <title>Genome sequencing of novel species.</title>
        <authorList>
            <person name="Heo J."/>
            <person name="Kim S.-J."/>
            <person name="Kim J.-S."/>
            <person name="Hong S.-B."/>
            <person name="Kwon S.-W."/>
        </authorList>
    </citation>
    <scope>NUCLEOTIDE SEQUENCE [LARGE SCALE GENOMIC DNA]</scope>
    <source>
        <strain evidence="7 8">MFER-1</strain>
    </source>
</reference>
<evidence type="ECO:0000256" key="2">
    <source>
        <dbReference type="ARBA" id="ARBA00023015"/>
    </source>
</evidence>
<dbReference type="InterPro" id="IPR011006">
    <property type="entry name" value="CheY-like_superfamily"/>
</dbReference>
<dbReference type="Proteomes" id="UP000502248">
    <property type="component" value="Chromosome"/>
</dbReference>
<dbReference type="SMART" id="SM00448">
    <property type="entry name" value="REC"/>
    <property type="match status" value="1"/>
</dbReference>
<dbReference type="InterPro" id="IPR005158">
    <property type="entry name" value="BTAD"/>
</dbReference>
<dbReference type="Pfam" id="PF03704">
    <property type="entry name" value="BTAD"/>
    <property type="match status" value="1"/>
</dbReference>
<keyword evidence="4" id="KW-0804">Transcription</keyword>
<keyword evidence="2" id="KW-0805">Transcription regulation</keyword>
<keyword evidence="1" id="KW-0902">Two-component regulatory system</keyword>
<dbReference type="PROSITE" id="PS50110">
    <property type="entry name" value="RESPONSE_REGULATORY"/>
    <property type="match status" value="1"/>
</dbReference>
<dbReference type="SUPFAM" id="SSF46894">
    <property type="entry name" value="C-terminal effector domain of the bipartite response regulators"/>
    <property type="match status" value="1"/>
</dbReference>
<keyword evidence="8" id="KW-1185">Reference proteome</keyword>
<name>A0A7Z2ZN14_9BACL</name>
<evidence type="ECO:0000256" key="5">
    <source>
        <dbReference type="PROSITE-ProRule" id="PRU00169"/>
    </source>
</evidence>
<dbReference type="Gene3D" id="1.10.10.10">
    <property type="entry name" value="Winged helix-like DNA-binding domain superfamily/Winged helix DNA-binding domain"/>
    <property type="match status" value="1"/>
</dbReference>
<evidence type="ECO:0000256" key="3">
    <source>
        <dbReference type="ARBA" id="ARBA00023125"/>
    </source>
</evidence>
<dbReference type="InterPro" id="IPR036388">
    <property type="entry name" value="WH-like_DNA-bd_sf"/>
</dbReference>
<dbReference type="GO" id="GO:0000160">
    <property type="term" value="P:phosphorelay signal transduction system"/>
    <property type="evidence" value="ECO:0007669"/>
    <property type="project" value="UniProtKB-KW"/>
</dbReference>
<feature type="modified residue" description="4-aspartylphosphate" evidence="5">
    <location>
        <position position="54"/>
    </location>
</feature>
<dbReference type="SUPFAM" id="SSF52172">
    <property type="entry name" value="CheY-like"/>
    <property type="match status" value="1"/>
</dbReference>
<evidence type="ECO:0000256" key="1">
    <source>
        <dbReference type="ARBA" id="ARBA00023012"/>
    </source>
</evidence>
<dbReference type="PANTHER" id="PTHR35807">
    <property type="entry name" value="TRANSCRIPTIONAL REGULATOR REDD-RELATED"/>
    <property type="match status" value="1"/>
</dbReference>
<organism evidence="7 8">
    <name type="scientific">Cohnella herbarum</name>
    <dbReference type="NCBI Taxonomy" id="2728023"/>
    <lineage>
        <taxon>Bacteria</taxon>
        <taxon>Bacillati</taxon>
        <taxon>Bacillota</taxon>
        <taxon>Bacilli</taxon>
        <taxon>Bacillales</taxon>
        <taxon>Paenibacillaceae</taxon>
        <taxon>Cohnella</taxon>
    </lineage>
</organism>
<dbReference type="RefSeq" id="WP_169280903.1">
    <property type="nucleotide sequence ID" value="NZ_CP051680.1"/>
</dbReference>
<dbReference type="Gene3D" id="3.40.50.2300">
    <property type="match status" value="1"/>
</dbReference>
<dbReference type="GO" id="GO:0003677">
    <property type="term" value="F:DNA binding"/>
    <property type="evidence" value="ECO:0007669"/>
    <property type="project" value="UniProtKB-KW"/>
</dbReference>
<sequence>MLRAIIVDDEELSVKRLKRILSNTGDVEICGTFFDPREAYQFVAANPIDVAFLDISMPEMNGMKLSRALLDLHASIDIVFVTGYDNYAVQAFDLSALDYLMKPVTAERLAQTLNKLGKKQDGLVSVESRIELLLFDGFNISLPRGESLKLRSPKTEELLAFLICEKSVTREKIIDTMWNDLSPDKAWKNLNSTLYYIRKAIQSSNIVHFIKADRNEIWIEETGIHCDLYEFERLLRQISLEPEQSAELFKQAEALYKGELLRGKSYEWASGQARRMEQNYIEMLESAARYHLTLNQPQKSLHYFCEILKLDGIREDINYEVIRLYMELGRENEAHRQYRTLERLLQQELGTKPGSRIRDIIN</sequence>
<evidence type="ECO:0000256" key="4">
    <source>
        <dbReference type="ARBA" id="ARBA00023163"/>
    </source>
</evidence>